<comment type="caution">
    <text evidence="2">The sequence shown here is derived from an EMBL/GenBank/DDBJ whole genome shotgun (WGS) entry which is preliminary data.</text>
</comment>
<protein>
    <submittedName>
        <fullName evidence="2">Uncharacterized protein</fullName>
    </submittedName>
</protein>
<evidence type="ECO:0000313" key="2">
    <source>
        <dbReference type="EMBL" id="TDG41889.1"/>
    </source>
</evidence>
<evidence type="ECO:0000256" key="1">
    <source>
        <dbReference type="SAM" id="MobiDB-lite"/>
    </source>
</evidence>
<organism evidence="2 3">
    <name type="scientific">Drosophila navojoa</name>
    <name type="common">Fruit fly</name>
    <dbReference type="NCBI Taxonomy" id="7232"/>
    <lineage>
        <taxon>Eukaryota</taxon>
        <taxon>Metazoa</taxon>
        <taxon>Ecdysozoa</taxon>
        <taxon>Arthropoda</taxon>
        <taxon>Hexapoda</taxon>
        <taxon>Insecta</taxon>
        <taxon>Pterygota</taxon>
        <taxon>Neoptera</taxon>
        <taxon>Endopterygota</taxon>
        <taxon>Diptera</taxon>
        <taxon>Brachycera</taxon>
        <taxon>Muscomorpha</taxon>
        <taxon>Ephydroidea</taxon>
        <taxon>Drosophilidae</taxon>
        <taxon>Drosophila</taxon>
    </lineage>
</organism>
<name>A0A484AZ64_DRONA</name>
<keyword evidence="3" id="KW-1185">Reference proteome</keyword>
<accession>A0A484AZ64</accession>
<feature type="compositionally biased region" description="Basic residues" evidence="1">
    <location>
        <begin position="1"/>
        <end position="10"/>
    </location>
</feature>
<dbReference type="EMBL" id="LSRL02000295">
    <property type="protein sequence ID" value="TDG41889.1"/>
    <property type="molecule type" value="Genomic_DNA"/>
</dbReference>
<dbReference type="Proteomes" id="UP000295192">
    <property type="component" value="Unassembled WGS sequence"/>
</dbReference>
<sequence length="82" mass="8623">MCAPHTKKAEHKCSPLLPRTPAVARRCPGPMTQRGNGGGAALPACLSTDLASMTNHDDFSSNSNSDSDSDSSVDYKCCGFTF</sequence>
<evidence type="ECO:0000313" key="3">
    <source>
        <dbReference type="Proteomes" id="UP000295192"/>
    </source>
</evidence>
<feature type="region of interest" description="Disordered" evidence="1">
    <location>
        <begin position="1"/>
        <end position="40"/>
    </location>
</feature>
<reference evidence="2 3" key="1">
    <citation type="journal article" date="2019" name="J. Hered.">
        <title>An Improved Genome Assembly for Drosophila navojoa, the Basal Species in the mojavensis Cluster.</title>
        <authorList>
            <person name="Vanderlinde T."/>
            <person name="Dupim E.G."/>
            <person name="Nazario-Yepiz N.O."/>
            <person name="Carvalho A.B."/>
        </authorList>
    </citation>
    <scope>NUCLEOTIDE SEQUENCE [LARGE SCALE GENOMIC DNA]</scope>
    <source>
        <strain evidence="2">Navoj_Jal97</strain>
        <tissue evidence="2">Whole organism</tissue>
    </source>
</reference>
<proteinExistence type="predicted"/>
<dbReference type="AlphaFoldDB" id="A0A484AZ64"/>
<dbReference type="OMA" id="MTNHDDF"/>
<gene>
    <name evidence="2" type="ORF">AWZ03_011693</name>
</gene>